<keyword evidence="2" id="KW-1185">Reference proteome</keyword>
<sequence>MYTREKYRKLDRTLVIDSRVRSVSSNQNEVLKRQSHPVGIPLDGAYSMQSVIVGPKGYALPEIVGLLYIDTAEPIILQYAGGQLIIEGQFTLTGKMAQSVLVSDVEQRVNVICY</sequence>
<proteinExistence type="predicted"/>
<name>A0A2H4IB45_9CAUD</name>
<evidence type="ECO:0000313" key="1">
    <source>
        <dbReference type="EMBL" id="ARW58776.1"/>
    </source>
</evidence>
<accession>A0A2H4IB45</accession>
<dbReference type="Proteomes" id="UP000240568">
    <property type="component" value="Segment"/>
</dbReference>
<dbReference type="EMBL" id="KY984068">
    <property type="protein sequence ID" value="ARW58776.1"/>
    <property type="molecule type" value="Genomic_DNA"/>
</dbReference>
<evidence type="ECO:0000313" key="2">
    <source>
        <dbReference type="Proteomes" id="UP000240568"/>
    </source>
</evidence>
<organism evidence="1 2">
    <name type="scientific">Erwinia phage vB_EamM_Y3</name>
    <dbReference type="NCBI Taxonomy" id="1983553"/>
    <lineage>
        <taxon>Viruses</taxon>
        <taxon>Duplodnaviria</taxon>
        <taxon>Heunggongvirae</taxon>
        <taxon>Uroviricota</taxon>
        <taxon>Caudoviricetes</taxon>
        <taxon>Sasquatchvirus</taxon>
        <taxon>Sasquatchvirus Y3</taxon>
    </lineage>
</organism>
<reference evidence="1 2" key="1">
    <citation type="submission" date="2017-04" db="EMBL/GenBank/DDBJ databases">
        <authorList>
            <person name="Afonso C.L."/>
            <person name="Miller P.J."/>
            <person name="Scott M.A."/>
            <person name="Spackman E."/>
            <person name="Goraichik I."/>
            <person name="Dimitrov K.M."/>
            <person name="Suarez D.L."/>
            <person name="Swayne D.E."/>
        </authorList>
    </citation>
    <scope>NUCLEOTIDE SEQUENCE [LARGE SCALE GENOMIC DNA]</scope>
</reference>
<protein>
    <submittedName>
        <fullName evidence="1">Uncharacterized protein</fullName>
    </submittedName>
</protein>
<gene>
    <name evidence="1" type="ORF">Y3_136</name>
</gene>